<sequence length="123" mass="12525">MVGRERAGWRISAVLLALVLAFGAAICRAADADRPGRLDTPSPAAVMVADPSGTAVLAGERPGHPRLMAGRGHGGALLFVLALAALLAALLPPGVRSRTTSWTWTLPAAVGASTSRGRAPPSR</sequence>
<evidence type="ECO:0000256" key="1">
    <source>
        <dbReference type="SAM" id="Phobius"/>
    </source>
</evidence>
<name>A0A8J3T984_9ACTN</name>
<dbReference type="RefSeq" id="WP_168115569.1">
    <property type="nucleotide sequence ID" value="NZ_BOON01000022.1"/>
</dbReference>
<dbReference type="EMBL" id="BOON01000022">
    <property type="protein sequence ID" value="GII22885.1"/>
    <property type="molecule type" value="Genomic_DNA"/>
</dbReference>
<keyword evidence="1" id="KW-1133">Transmembrane helix</keyword>
<proteinExistence type="predicted"/>
<evidence type="ECO:0000313" key="2">
    <source>
        <dbReference type="EMBL" id="GII22885.1"/>
    </source>
</evidence>
<feature type="transmembrane region" description="Helical" evidence="1">
    <location>
        <begin position="72"/>
        <end position="91"/>
    </location>
</feature>
<gene>
    <name evidence="2" type="ORF">Pme01_24820</name>
</gene>
<comment type="caution">
    <text evidence="2">The sequence shown here is derived from an EMBL/GenBank/DDBJ whole genome shotgun (WGS) entry which is preliminary data.</text>
</comment>
<dbReference type="Proteomes" id="UP000599074">
    <property type="component" value="Unassembled WGS sequence"/>
</dbReference>
<dbReference type="AlphaFoldDB" id="A0A8J3T984"/>
<keyword evidence="1" id="KW-0812">Transmembrane</keyword>
<protein>
    <submittedName>
        <fullName evidence="2">Uncharacterized protein</fullName>
    </submittedName>
</protein>
<evidence type="ECO:0000313" key="3">
    <source>
        <dbReference type="Proteomes" id="UP000599074"/>
    </source>
</evidence>
<reference evidence="2" key="1">
    <citation type="submission" date="2021-01" db="EMBL/GenBank/DDBJ databases">
        <title>Whole genome shotgun sequence of Planosporangium mesophilum NBRC 109066.</title>
        <authorList>
            <person name="Komaki H."/>
            <person name="Tamura T."/>
        </authorList>
    </citation>
    <scope>NUCLEOTIDE SEQUENCE</scope>
    <source>
        <strain evidence="2">NBRC 109066</strain>
    </source>
</reference>
<organism evidence="2 3">
    <name type="scientific">Planosporangium mesophilum</name>
    <dbReference type="NCBI Taxonomy" id="689768"/>
    <lineage>
        <taxon>Bacteria</taxon>
        <taxon>Bacillati</taxon>
        <taxon>Actinomycetota</taxon>
        <taxon>Actinomycetes</taxon>
        <taxon>Micromonosporales</taxon>
        <taxon>Micromonosporaceae</taxon>
        <taxon>Planosporangium</taxon>
    </lineage>
</organism>
<keyword evidence="1" id="KW-0472">Membrane</keyword>
<accession>A0A8J3T984</accession>
<keyword evidence="3" id="KW-1185">Reference proteome</keyword>